<keyword evidence="3" id="KW-0560">Oxidoreductase</keyword>
<keyword evidence="6" id="KW-0732">Signal</keyword>
<dbReference type="GO" id="GO:0046872">
    <property type="term" value="F:metal ion binding"/>
    <property type="evidence" value="ECO:0007669"/>
    <property type="project" value="UniProtKB-KW"/>
</dbReference>
<keyword evidence="5" id="KW-0411">Iron-sulfur</keyword>
<dbReference type="Proteomes" id="UP001431776">
    <property type="component" value="Unassembled WGS sequence"/>
</dbReference>
<dbReference type="PRINTS" id="PR00411">
    <property type="entry name" value="PNDRDTASEI"/>
</dbReference>
<gene>
    <name evidence="7" type="ORF">QJ522_13655</name>
</gene>
<dbReference type="GO" id="GO:0005975">
    <property type="term" value="P:carbohydrate metabolic process"/>
    <property type="evidence" value="ECO:0007669"/>
    <property type="project" value="InterPro"/>
</dbReference>
<dbReference type="PANTHER" id="PTHR43498">
    <property type="entry name" value="FERREDOXIN:COB-COM HETERODISULFIDE REDUCTASE SUBUNIT A"/>
    <property type="match status" value="1"/>
</dbReference>
<dbReference type="SUPFAM" id="SSF51905">
    <property type="entry name" value="FAD/NAD(P)-binding domain"/>
    <property type="match status" value="1"/>
</dbReference>
<dbReference type="CDD" id="cd02795">
    <property type="entry name" value="CBM6-CBM35-CBM36_like"/>
    <property type="match status" value="1"/>
</dbReference>
<dbReference type="Gene3D" id="3.50.50.60">
    <property type="entry name" value="FAD/NAD(P)-binding domain"/>
    <property type="match status" value="1"/>
</dbReference>
<dbReference type="PANTHER" id="PTHR43498:SF1">
    <property type="entry name" value="COB--COM HETERODISULFIDE REDUCTASE IRON-SULFUR SUBUNIT A"/>
    <property type="match status" value="1"/>
</dbReference>
<keyword evidence="8" id="KW-1185">Reference proteome</keyword>
<evidence type="ECO:0000256" key="4">
    <source>
        <dbReference type="ARBA" id="ARBA00023004"/>
    </source>
</evidence>
<evidence type="ECO:0000256" key="5">
    <source>
        <dbReference type="ARBA" id="ARBA00023014"/>
    </source>
</evidence>
<dbReference type="InterPro" id="IPR008928">
    <property type="entry name" value="6-hairpin_glycosidase_sf"/>
</dbReference>
<keyword evidence="4" id="KW-0408">Iron</keyword>
<dbReference type="Pfam" id="PF12831">
    <property type="entry name" value="FAD_oxidored"/>
    <property type="match status" value="1"/>
</dbReference>
<feature type="chain" id="PRO_5043644648" evidence="6">
    <location>
        <begin position="28"/>
        <end position="1103"/>
    </location>
</feature>
<dbReference type="GO" id="GO:0016491">
    <property type="term" value="F:oxidoreductase activity"/>
    <property type="evidence" value="ECO:0007669"/>
    <property type="project" value="UniProtKB-KW"/>
</dbReference>
<keyword evidence="2" id="KW-0479">Metal-binding</keyword>
<dbReference type="RefSeq" id="WP_349245508.1">
    <property type="nucleotide sequence ID" value="NZ_JASCXX010000016.1"/>
</dbReference>
<evidence type="ECO:0000313" key="7">
    <source>
        <dbReference type="EMBL" id="MDI6450099.1"/>
    </source>
</evidence>
<accession>A0AAW6U343</accession>
<evidence type="ECO:0000256" key="3">
    <source>
        <dbReference type="ARBA" id="ARBA00023002"/>
    </source>
</evidence>
<dbReference type="GO" id="GO:0051539">
    <property type="term" value="F:4 iron, 4 sulfur cluster binding"/>
    <property type="evidence" value="ECO:0007669"/>
    <property type="project" value="UniProtKB-KW"/>
</dbReference>
<sequence length="1103" mass="122728">MSKPTAAHTLITALLVWMAWTAATASAAQVLVEAEGFDDPGGWVVDQQFMGRMGSPVLLAHGLGTPVADAVTTVTFPSAGTYRVWVRTRDWAATWNAPGAPGRFQVLIDGKPLATTFGTEGDNWHWQDGGTVQIESRKARLTLRDLTGFNGRCDAILFASDPLFRPPNEGKALASFRRSLLGLDTEPADGGSFDLVVVGGGVAGTCAAVSAARLGLSVALIQDRPVLGGNSSSEVRVWINGGFQLEPYPAIGEIVAEFYTRPQSSPGPAEQFGDDKKRAVAEGEPNLSLFMGEHVNEVWTEGGRIAAVVSQNIVTGRRTRYTGRLFVDCTGDATVGVLAGADWVMKPKERMGASNMWLVEETDGPVAFGRIEWGLNLDGKPFPRELNRLGVWFWETGFDLDPMADAEAIRDHNLRAMFSVWDTMKNAEGRYPNHKLSWAAFIAGKRESRRLLGDVILTGEDVLTKRPFPDACVATTWPIDLHVPDPRYVEAAPDNPFISVAQYNRFEPPYLVPYRILYSRNVPNLFMAGRNVSVTQEALGSVRVMATGGLMGEVVGRAAYLCIKHDTMPRGVYEKHLDEFKELLHHRTRRPVATPPDELSQLDKAILDRAAKSGEIAGYALSKVQRWLHEKALPMIDAGTGLYIADGHWNYRDTAADCYPFLCWAAFVVDKDALDGPVRSVLHAEQKLCNHLDCIPVPYDWQKNRKIDLDYDQMIFEASEYVKDGLIAIVEVTGKDEWFDRMLGIQEDIWKHARYDTPYGKIPSKNVEVNGEQLQALARLYTMTGREEFLTWAERLADYYFDQPDFVPERLRDHGCEIIGGLGLLYAVEVQQNRPKAKVYREKLKHVFDTILAKGCNEDGMMYNHLTARDGGNGRLSDGWGYNYVGYLCYDMAVGVPVYRTQVERTLKNLAKPAYDNYNWEGNYSIDGFADSIEGAIYLLNRVPVEEGFAWVDREMARSVTRSTEPLDTAELWGTMKLESNGVRTVLMHAMMHTQGVIARPWQKGLHLGAVRVGGNLVIAVKSDEPWSGRLCFDIPRHREYMGFAQDWPRMNTLPEWFTVEPAKKYTVAGPGQTITTTGQALHEGLPLTLAAGQDQHLLIRPL</sequence>
<reference evidence="7" key="1">
    <citation type="submission" date="2023-05" db="EMBL/GenBank/DDBJ databases">
        <title>Anaerotaeda fermentans gen. nov., sp. nov., a novel anaerobic planctomycete of the new family within the order Sedimentisphaerales isolated from Taman Peninsula, Russia.</title>
        <authorList>
            <person name="Khomyakova M.A."/>
            <person name="Merkel A.Y."/>
            <person name="Slobodkin A.I."/>
        </authorList>
    </citation>
    <scope>NUCLEOTIDE SEQUENCE</scope>
    <source>
        <strain evidence="7">M17dextr</strain>
    </source>
</reference>
<proteinExistence type="predicted"/>
<keyword evidence="1" id="KW-0004">4Fe-4S</keyword>
<organism evidence="7 8">
    <name type="scientific">Anaerobaca lacustris</name>
    <dbReference type="NCBI Taxonomy" id="3044600"/>
    <lineage>
        <taxon>Bacteria</taxon>
        <taxon>Pseudomonadati</taxon>
        <taxon>Planctomycetota</taxon>
        <taxon>Phycisphaerae</taxon>
        <taxon>Sedimentisphaerales</taxon>
        <taxon>Anaerobacaceae</taxon>
        <taxon>Anaerobaca</taxon>
    </lineage>
</organism>
<dbReference type="SUPFAM" id="SSF48208">
    <property type="entry name" value="Six-hairpin glycosidases"/>
    <property type="match status" value="1"/>
</dbReference>
<dbReference type="Gene3D" id="2.60.120.260">
    <property type="entry name" value="Galactose-binding domain-like"/>
    <property type="match status" value="1"/>
</dbReference>
<protein>
    <submittedName>
        <fullName evidence="7">FAD-dependent oxidoreductase</fullName>
    </submittedName>
</protein>
<dbReference type="AlphaFoldDB" id="A0AAW6U343"/>
<name>A0AAW6U343_9BACT</name>
<evidence type="ECO:0000256" key="6">
    <source>
        <dbReference type="SAM" id="SignalP"/>
    </source>
</evidence>
<evidence type="ECO:0000313" key="8">
    <source>
        <dbReference type="Proteomes" id="UP001431776"/>
    </source>
</evidence>
<dbReference type="InterPro" id="IPR036188">
    <property type="entry name" value="FAD/NAD-bd_sf"/>
</dbReference>
<dbReference type="EMBL" id="JASCXX010000016">
    <property type="protein sequence ID" value="MDI6450099.1"/>
    <property type="molecule type" value="Genomic_DNA"/>
</dbReference>
<evidence type="ECO:0000256" key="1">
    <source>
        <dbReference type="ARBA" id="ARBA00022485"/>
    </source>
</evidence>
<dbReference type="InterPro" id="IPR039650">
    <property type="entry name" value="HdrA-like"/>
</dbReference>
<evidence type="ECO:0000256" key="2">
    <source>
        <dbReference type="ARBA" id="ARBA00022723"/>
    </source>
</evidence>
<feature type="signal peptide" evidence="6">
    <location>
        <begin position="1"/>
        <end position="27"/>
    </location>
</feature>
<comment type="caution">
    <text evidence="7">The sequence shown here is derived from an EMBL/GenBank/DDBJ whole genome shotgun (WGS) entry which is preliminary data.</text>
</comment>